<dbReference type="SMART" id="SM00487">
    <property type="entry name" value="DEXDc"/>
    <property type="match status" value="1"/>
</dbReference>
<feature type="domain" description="Helicase C-terminal" evidence="15">
    <location>
        <begin position="390"/>
        <end position="550"/>
    </location>
</feature>
<organism evidence="17 18">
    <name type="scientific">Sungouiella intermedia</name>
    <dbReference type="NCBI Taxonomy" id="45354"/>
    <lineage>
        <taxon>Eukaryota</taxon>
        <taxon>Fungi</taxon>
        <taxon>Dikarya</taxon>
        <taxon>Ascomycota</taxon>
        <taxon>Saccharomycotina</taxon>
        <taxon>Pichiomycetes</taxon>
        <taxon>Metschnikowiaceae</taxon>
        <taxon>Sungouiella</taxon>
    </lineage>
</organism>
<feature type="region of interest" description="Disordered" evidence="13">
    <location>
        <begin position="102"/>
        <end position="122"/>
    </location>
</feature>
<dbReference type="FunFam" id="3.40.50.300:FF:000008">
    <property type="entry name" value="ATP-dependent RNA helicase RhlB"/>
    <property type="match status" value="1"/>
</dbReference>
<dbReference type="GO" id="GO:1901195">
    <property type="term" value="P:positive regulation of formation of translation preinitiation complex"/>
    <property type="evidence" value="ECO:0007669"/>
    <property type="project" value="UniProtKB-ARBA"/>
</dbReference>
<dbReference type="GO" id="GO:0003727">
    <property type="term" value="F:single-stranded RNA binding"/>
    <property type="evidence" value="ECO:0007669"/>
    <property type="project" value="UniProtKB-ARBA"/>
</dbReference>
<dbReference type="GO" id="GO:0005524">
    <property type="term" value="F:ATP binding"/>
    <property type="evidence" value="ECO:0007669"/>
    <property type="project" value="UniProtKB-KW"/>
</dbReference>
<evidence type="ECO:0000256" key="1">
    <source>
        <dbReference type="ARBA" id="ARBA00012552"/>
    </source>
</evidence>
<dbReference type="Pfam" id="PF00270">
    <property type="entry name" value="DEAD"/>
    <property type="match status" value="1"/>
</dbReference>
<feature type="compositionally biased region" description="Gly residues" evidence="13">
    <location>
        <begin position="556"/>
        <end position="576"/>
    </location>
</feature>
<evidence type="ECO:0000256" key="5">
    <source>
        <dbReference type="ARBA" id="ARBA00022806"/>
    </source>
</evidence>
<dbReference type="GO" id="GO:0051880">
    <property type="term" value="F:G-quadruplex DNA binding"/>
    <property type="evidence" value="ECO:0007669"/>
    <property type="project" value="UniProtKB-ARBA"/>
</dbReference>
<feature type="region of interest" description="Disordered" evidence="13">
    <location>
        <begin position="553"/>
        <end position="634"/>
    </location>
</feature>
<dbReference type="CDD" id="cd17967">
    <property type="entry name" value="DEADc_DDX3_DDX4"/>
    <property type="match status" value="1"/>
</dbReference>
<evidence type="ECO:0000256" key="3">
    <source>
        <dbReference type="ARBA" id="ARBA00022741"/>
    </source>
</evidence>
<comment type="similarity">
    <text evidence="9">Belongs to the DEAD box helicase family. DDX3/DED1 subfamily.</text>
</comment>
<feature type="domain" description="Helicase ATP-binding" evidence="14">
    <location>
        <begin position="190"/>
        <end position="379"/>
    </location>
</feature>
<dbReference type="InterPro" id="IPR011545">
    <property type="entry name" value="DEAD/DEAH_box_helicase_dom"/>
</dbReference>
<dbReference type="Gene3D" id="3.40.50.300">
    <property type="entry name" value="P-loop containing nucleotide triphosphate hydrolases"/>
    <property type="match status" value="2"/>
</dbReference>
<evidence type="ECO:0000259" key="14">
    <source>
        <dbReference type="PROSITE" id="PS51192"/>
    </source>
</evidence>
<keyword evidence="7" id="KW-0694">RNA-binding</keyword>
<dbReference type="FunFam" id="3.40.50.300:FF:000160">
    <property type="entry name" value="ATP-dependent RNA helicase DDX3X"/>
    <property type="match status" value="1"/>
</dbReference>
<dbReference type="PROSITE" id="PS51194">
    <property type="entry name" value="HELICASE_CTER"/>
    <property type="match status" value="1"/>
</dbReference>
<feature type="compositionally biased region" description="Polar residues" evidence="13">
    <location>
        <begin position="1"/>
        <end position="25"/>
    </location>
</feature>
<dbReference type="GO" id="GO:0003724">
    <property type="term" value="F:RNA helicase activity"/>
    <property type="evidence" value="ECO:0007669"/>
    <property type="project" value="UniProtKB-EC"/>
</dbReference>
<dbReference type="InterPro" id="IPR027417">
    <property type="entry name" value="P-loop_NTPase"/>
</dbReference>
<name>A0A1L0B763_9ASCO</name>
<dbReference type="SUPFAM" id="SSF52540">
    <property type="entry name" value="P-loop containing nucleoside triphosphate hydrolases"/>
    <property type="match status" value="1"/>
</dbReference>
<keyword evidence="6 12" id="KW-0067">ATP-binding</keyword>
<evidence type="ECO:0000256" key="9">
    <source>
        <dbReference type="ARBA" id="ARBA00024358"/>
    </source>
</evidence>
<dbReference type="PROSITE" id="PS51195">
    <property type="entry name" value="Q_MOTIF"/>
    <property type="match status" value="1"/>
</dbReference>
<keyword evidence="4 12" id="KW-0378">Hydrolase</keyword>
<evidence type="ECO:0000256" key="12">
    <source>
        <dbReference type="RuleBase" id="RU000492"/>
    </source>
</evidence>
<dbReference type="GO" id="GO:0003743">
    <property type="term" value="F:translation initiation factor activity"/>
    <property type="evidence" value="ECO:0007669"/>
    <property type="project" value="UniProtKB-KW"/>
</dbReference>
<feature type="region of interest" description="Disordered" evidence="13">
    <location>
        <begin position="1"/>
        <end position="73"/>
    </location>
</feature>
<keyword evidence="2" id="KW-0396">Initiation factor</keyword>
<evidence type="ECO:0000256" key="13">
    <source>
        <dbReference type="SAM" id="MobiDB-lite"/>
    </source>
</evidence>
<keyword evidence="18" id="KW-1185">Reference proteome</keyword>
<accession>A0A1L0B763</accession>
<dbReference type="CDD" id="cd18787">
    <property type="entry name" value="SF2_C_DEAD"/>
    <property type="match status" value="1"/>
</dbReference>
<feature type="domain" description="DEAD-box RNA helicase Q" evidence="16">
    <location>
        <begin position="159"/>
        <end position="187"/>
    </location>
</feature>
<evidence type="ECO:0000259" key="16">
    <source>
        <dbReference type="PROSITE" id="PS51195"/>
    </source>
</evidence>
<evidence type="ECO:0000313" key="18">
    <source>
        <dbReference type="Proteomes" id="UP000182334"/>
    </source>
</evidence>
<proteinExistence type="inferred from homology"/>
<dbReference type="InterPro" id="IPR044763">
    <property type="entry name" value="Ded1/Dbp1_DEADc"/>
</dbReference>
<dbReference type="AlphaFoldDB" id="A0A1L0B763"/>
<dbReference type="EC" id="3.6.4.13" evidence="1"/>
<dbReference type="Pfam" id="PF00271">
    <property type="entry name" value="Helicase_C"/>
    <property type="match status" value="1"/>
</dbReference>
<dbReference type="GO" id="GO:0016787">
    <property type="term" value="F:hydrolase activity"/>
    <property type="evidence" value="ECO:0007669"/>
    <property type="project" value="UniProtKB-KW"/>
</dbReference>
<keyword evidence="5 12" id="KW-0347">Helicase</keyword>
<dbReference type="STRING" id="45354.A0A1L0B763"/>
<evidence type="ECO:0000256" key="2">
    <source>
        <dbReference type="ARBA" id="ARBA00022540"/>
    </source>
</evidence>
<comment type="catalytic activity">
    <reaction evidence="10">
        <text>ATP + H2O = ADP + phosphate + H(+)</text>
        <dbReference type="Rhea" id="RHEA:13065"/>
        <dbReference type="ChEBI" id="CHEBI:15377"/>
        <dbReference type="ChEBI" id="CHEBI:15378"/>
        <dbReference type="ChEBI" id="CHEBI:30616"/>
        <dbReference type="ChEBI" id="CHEBI:43474"/>
        <dbReference type="ChEBI" id="CHEBI:456216"/>
        <dbReference type="EC" id="3.6.4.13"/>
    </reaction>
</comment>
<keyword evidence="8" id="KW-0648">Protein biosynthesis</keyword>
<sequence length="634" mass="68465">MTDLAQQMNNLSVNGSDSQAQTTKAQYVPPHLRNRQGGASGNRDSDFGGNRRSNFGGSGNSGFGGSSGFGGGSRRGGSSFGGYNNNRGSGGFGNNRGSRVGVGRWVDGKHEPAPPNEKMELELFGTPDDSSFQSSGINFDNYDDIPVEASGDDVPDAITSFESPPLDELLVLNIRLSRFTKPTPVQKYSVPIVSKGRDLMACAQTGSGKTGGFLFPVLSECFLNGPEPTPDNAGSFSGNKVYPTVLIMAPTRELVSQIFDEAKKYCYRSWVRPAVAYGGVDIGQQIRTLQRGCDLLVAAPGRLTDMLERGRVSLCNVKYLVLDEADRMLDMGFEPQIRRIVQECDMPDVQDRQTLMFSATFPRNIQMLARDFLKDYVFLSVGRVGSTSANITQKILLVEDDEKRSVILDLLSATENSLTIVFTETKRMADYLADFLYDQGFPATAIHGNRTQYEREKALAAFKNGTAPILVATAVAARGLDIPNVQHVINYDLPNDIDDYVHRIGRTGRAGNVGIATSFFNRNNKNIVKDMIALLTEANQEIPDFLVRMSRESSFGRGGGRGGGRGVLGGGRGGGASRDFRRQGGGGYGGSSASSWGSSASNNWGSSSNYDKGASSNSGYSSNYGNQSQNTSWW</sequence>
<dbReference type="InterPro" id="IPR000629">
    <property type="entry name" value="RNA-helicase_DEAD-box_CS"/>
</dbReference>
<dbReference type="InterPro" id="IPR001650">
    <property type="entry name" value="Helicase_C-like"/>
</dbReference>
<protein>
    <recommendedName>
        <fullName evidence="1">RNA helicase</fullName>
        <ecNumber evidence="1">3.6.4.13</ecNumber>
    </recommendedName>
</protein>
<dbReference type="InterPro" id="IPR014014">
    <property type="entry name" value="RNA_helicase_DEAD_Q_motif"/>
</dbReference>
<evidence type="ECO:0000313" key="17">
    <source>
        <dbReference type="EMBL" id="SGZ46864.1"/>
    </source>
</evidence>
<evidence type="ECO:0000256" key="11">
    <source>
        <dbReference type="PROSITE-ProRule" id="PRU00552"/>
    </source>
</evidence>
<dbReference type="PROSITE" id="PS51192">
    <property type="entry name" value="HELICASE_ATP_BIND_1"/>
    <property type="match status" value="1"/>
</dbReference>
<dbReference type="OrthoDB" id="196131at2759"/>
<feature type="compositionally biased region" description="Basic and acidic residues" evidence="13">
    <location>
        <begin position="106"/>
        <end position="121"/>
    </location>
</feature>
<dbReference type="PANTHER" id="PTHR47958">
    <property type="entry name" value="ATP-DEPENDENT RNA HELICASE DBP3"/>
    <property type="match status" value="1"/>
</dbReference>
<evidence type="ECO:0000256" key="8">
    <source>
        <dbReference type="ARBA" id="ARBA00022917"/>
    </source>
</evidence>
<evidence type="ECO:0000256" key="7">
    <source>
        <dbReference type="ARBA" id="ARBA00022884"/>
    </source>
</evidence>
<dbReference type="Proteomes" id="UP000182334">
    <property type="component" value="Chromosome I"/>
</dbReference>
<keyword evidence="3 12" id="KW-0547">Nucleotide-binding</keyword>
<dbReference type="SMART" id="SM00490">
    <property type="entry name" value="HELICc"/>
    <property type="match status" value="1"/>
</dbReference>
<evidence type="ECO:0000256" key="6">
    <source>
        <dbReference type="ARBA" id="ARBA00022840"/>
    </source>
</evidence>
<gene>
    <name evidence="17" type="ORF">SAMEA4029010_CIC11G00000000829</name>
</gene>
<evidence type="ECO:0000256" key="4">
    <source>
        <dbReference type="ARBA" id="ARBA00022801"/>
    </source>
</evidence>
<feature type="short sequence motif" description="Q motif" evidence="11">
    <location>
        <begin position="159"/>
        <end position="187"/>
    </location>
</feature>
<evidence type="ECO:0000259" key="15">
    <source>
        <dbReference type="PROSITE" id="PS51194"/>
    </source>
</evidence>
<feature type="compositionally biased region" description="Low complexity" evidence="13">
    <location>
        <begin position="591"/>
        <end position="634"/>
    </location>
</feature>
<dbReference type="PROSITE" id="PS00039">
    <property type="entry name" value="DEAD_ATP_HELICASE"/>
    <property type="match status" value="1"/>
</dbReference>
<evidence type="ECO:0000256" key="10">
    <source>
        <dbReference type="ARBA" id="ARBA00047984"/>
    </source>
</evidence>
<feature type="compositionally biased region" description="Gly residues" evidence="13">
    <location>
        <begin position="56"/>
        <end position="73"/>
    </location>
</feature>
<dbReference type="InterPro" id="IPR014001">
    <property type="entry name" value="Helicase_ATP-bd"/>
</dbReference>
<dbReference type="EMBL" id="LT635756">
    <property type="protein sequence ID" value="SGZ46864.1"/>
    <property type="molecule type" value="Genomic_DNA"/>
</dbReference>
<reference evidence="17 18" key="1">
    <citation type="submission" date="2016-10" db="EMBL/GenBank/DDBJ databases">
        <authorList>
            <person name="de Groot N.N."/>
        </authorList>
    </citation>
    <scope>NUCLEOTIDE SEQUENCE [LARGE SCALE GENOMIC DNA]</scope>
    <source>
        <strain evidence="17 18">CBS 141442</strain>
    </source>
</reference>